<sequence length="67" mass="7502">MVLLQEFSAAKTLAEGVRVRSRSDWLQLPDCLLQDCPSPDILEIDAGRGKNYGQENRHPKFSGSNKD</sequence>
<feature type="region of interest" description="Disordered" evidence="1">
    <location>
        <begin position="44"/>
        <end position="67"/>
    </location>
</feature>
<evidence type="ECO:0000313" key="2">
    <source>
        <dbReference type="EMBL" id="KOF81907.1"/>
    </source>
</evidence>
<evidence type="ECO:0000256" key="1">
    <source>
        <dbReference type="SAM" id="MobiDB-lite"/>
    </source>
</evidence>
<organism evidence="2">
    <name type="scientific">Octopus bimaculoides</name>
    <name type="common">California two-spotted octopus</name>
    <dbReference type="NCBI Taxonomy" id="37653"/>
    <lineage>
        <taxon>Eukaryota</taxon>
        <taxon>Metazoa</taxon>
        <taxon>Spiralia</taxon>
        <taxon>Lophotrochozoa</taxon>
        <taxon>Mollusca</taxon>
        <taxon>Cephalopoda</taxon>
        <taxon>Coleoidea</taxon>
        <taxon>Octopodiformes</taxon>
        <taxon>Octopoda</taxon>
        <taxon>Incirrata</taxon>
        <taxon>Octopodidae</taxon>
        <taxon>Octopus</taxon>
    </lineage>
</organism>
<dbReference type="EMBL" id="KQ419940">
    <property type="protein sequence ID" value="KOF81907.1"/>
    <property type="molecule type" value="Genomic_DNA"/>
</dbReference>
<protein>
    <submittedName>
        <fullName evidence="2">Uncharacterized protein</fullName>
    </submittedName>
</protein>
<accession>A0A0L8GYA7</accession>
<gene>
    <name evidence="2" type="ORF">OCBIM_22025980mg</name>
</gene>
<dbReference type="AlphaFoldDB" id="A0A0L8GYA7"/>
<name>A0A0L8GYA7_OCTBM</name>
<proteinExistence type="predicted"/>
<reference evidence="2" key="1">
    <citation type="submission" date="2015-07" db="EMBL/GenBank/DDBJ databases">
        <title>MeaNS - Measles Nucleotide Surveillance Program.</title>
        <authorList>
            <person name="Tran T."/>
            <person name="Druce J."/>
        </authorList>
    </citation>
    <scope>NUCLEOTIDE SEQUENCE</scope>
    <source>
        <strain evidence="2">UCB-OBI-ISO-001</strain>
        <tissue evidence="2">Gonad</tissue>
    </source>
</reference>